<dbReference type="GeneID" id="36399608"/>
<dbReference type="EMBL" id="CCYD01000261">
    <property type="protein sequence ID" value="CEG37094.1"/>
    <property type="molecule type" value="Genomic_DNA"/>
</dbReference>
<dbReference type="RefSeq" id="XP_024573463.1">
    <property type="nucleotide sequence ID" value="XM_024722381.1"/>
</dbReference>
<evidence type="ECO:0000313" key="1">
    <source>
        <dbReference type="EMBL" id="CEG37094.1"/>
    </source>
</evidence>
<accession>A0A0P1AAD0</accession>
<keyword evidence="2" id="KW-1185">Reference proteome</keyword>
<sequence>MKWWISLSTDEMYKKLGLFPIEDHGIFVLQVGQLIWEKINRLGEEVFNTFMLTKMLERSKDEIKWARIIYDLQNEYEMGFSLVNLFDGLIWAKDKGAEGCRPSEAVKFLTDVKFTSMLATKNSREEIVKKVLIKLRERSKDELMWAKLVYMLRFHEKVPDVFDAVIRPQCVKHIIRSLRARFITSGYLWGLMMNWAKLLYILRNDDEVSKIAPDLLDLILSLWTKNPYGSVQYSPHASDWREETLTNIKFTVLSEYADFSSDNPNTFMLKTLLKLSPEEVEWALVLNKLQKSNDVQNPLSGVLGALLHSWIATPQHAAAKNDHILIDAFRFLLKTIRPRSAIRDTAQKMAHELLLKSKNAYMWAAFLYKLQEDETLTKTASPVFDILVQIHKPNGAKIDEIKSTVNTLKKTDLTEAKRYTDSLIHPVLELIPDWRSDLVTWAKVLYLLQNIESVELQPLFSYLLETLVYKWATEFGIKDNEMFLSSDHFDELKVYAQFSNDDPNVLLLNSLRGHLHDDLTLARRLNEDRKKKSFLIGALSALLCSWIGMPFDVNTHIETMTILVRVYEYLSHPMRIVDYNKNQNFGETTLDAILDESADKVMWAKFLNKLQNDAFLHDLIFEVSKDLVSRME</sequence>
<dbReference type="Proteomes" id="UP000054928">
    <property type="component" value="Unassembled WGS sequence"/>
</dbReference>
<organism evidence="1 2">
    <name type="scientific">Plasmopara halstedii</name>
    <name type="common">Downy mildew of sunflower</name>
    <dbReference type="NCBI Taxonomy" id="4781"/>
    <lineage>
        <taxon>Eukaryota</taxon>
        <taxon>Sar</taxon>
        <taxon>Stramenopiles</taxon>
        <taxon>Oomycota</taxon>
        <taxon>Peronosporomycetes</taxon>
        <taxon>Peronosporales</taxon>
        <taxon>Peronosporaceae</taxon>
        <taxon>Plasmopara</taxon>
    </lineage>
</organism>
<protein>
    <submittedName>
        <fullName evidence="1">Uncharacterized protein</fullName>
    </submittedName>
</protein>
<reference evidence="2" key="1">
    <citation type="submission" date="2014-09" db="EMBL/GenBank/DDBJ databases">
        <authorList>
            <person name="Sharma Rahul"/>
            <person name="Thines Marco"/>
        </authorList>
    </citation>
    <scope>NUCLEOTIDE SEQUENCE [LARGE SCALE GENOMIC DNA]</scope>
</reference>
<name>A0A0P1AAD0_PLAHL</name>
<proteinExistence type="predicted"/>
<dbReference type="AlphaFoldDB" id="A0A0P1AAD0"/>
<evidence type="ECO:0000313" key="2">
    <source>
        <dbReference type="Proteomes" id="UP000054928"/>
    </source>
</evidence>